<dbReference type="PANTHER" id="PTHR11439">
    <property type="entry name" value="GAG-POL-RELATED RETROTRANSPOSON"/>
    <property type="match status" value="1"/>
</dbReference>
<accession>A0ABM4WMT7</accession>
<dbReference type="GeneID" id="140035679"/>
<dbReference type="PANTHER" id="PTHR11439:SF496">
    <property type="entry name" value="RNA-DIRECTED DNA POLYMERASE"/>
    <property type="match status" value="1"/>
</dbReference>
<reference evidence="2" key="1">
    <citation type="submission" date="2025-08" db="UniProtKB">
        <authorList>
            <consortium name="RefSeq"/>
        </authorList>
    </citation>
    <scope>IDENTIFICATION</scope>
    <source>
        <tissue evidence="2">Leaves</tissue>
    </source>
</reference>
<proteinExistence type="predicted"/>
<organism evidence="1 2">
    <name type="scientific">Coffea arabica</name>
    <name type="common">Arabian coffee</name>
    <dbReference type="NCBI Taxonomy" id="13443"/>
    <lineage>
        <taxon>Eukaryota</taxon>
        <taxon>Viridiplantae</taxon>
        <taxon>Streptophyta</taxon>
        <taxon>Embryophyta</taxon>
        <taxon>Tracheophyta</taxon>
        <taxon>Spermatophyta</taxon>
        <taxon>Magnoliopsida</taxon>
        <taxon>eudicotyledons</taxon>
        <taxon>Gunneridae</taxon>
        <taxon>Pentapetalae</taxon>
        <taxon>asterids</taxon>
        <taxon>lamiids</taxon>
        <taxon>Gentianales</taxon>
        <taxon>Rubiaceae</taxon>
        <taxon>Ixoroideae</taxon>
        <taxon>Gardenieae complex</taxon>
        <taxon>Bertiereae - Coffeeae clade</taxon>
        <taxon>Coffeeae</taxon>
        <taxon>Coffea</taxon>
    </lineage>
</organism>
<name>A0ABM4WMT7_COFAR</name>
<evidence type="ECO:0000313" key="1">
    <source>
        <dbReference type="Proteomes" id="UP001652660"/>
    </source>
</evidence>
<dbReference type="Proteomes" id="UP001652660">
    <property type="component" value="Chromosome 2c"/>
</dbReference>
<sequence>MKYSMDKLAQLYMDEIVKLHGVPVSIVSDRDLRYQANLRDGHRMAVKNIVKYLRRTKDIILVYEEDNLLVEGYNDANYQSNKNDSKSQFRDVFTLNSGVVTWKSFKQETITGSTTETKYIIAVEAAKEAV</sequence>
<dbReference type="RefSeq" id="XP_071933103.1">
    <property type="nucleotide sequence ID" value="XM_072077002.1"/>
</dbReference>
<protein>
    <submittedName>
        <fullName evidence="2">Secreted RxLR effector protein 161-like</fullName>
    </submittedName>
</protein>
<gene>
    <name evidence="2" type="primary">LOC140035679</name>
</gene>
<evidence type="ECO:0000313" key="2">
    <source>
        <dbReference type="RefSeq" id="XP_071933103.1"/>
    </source>
</evidence>
<keyword evidence="1" id="KW-1185">Reference proteome</keyword>